<evidence type="ECO:0000313" key="3">
    <source>
        <dbReference type="Proteomes" id="UP000050969"/>
    </source>
</evidence>
<protein>
    <recommendedName>
        <fullName evidence="4">PTS cellobiose transporter subunit IIC</fullName>
    </recommendedName>
</protein>
<organism evidence="2 3">
    <name type="scientific">Lacticaseibacillus saniviri JCM 17471 = DSM 24301</name>
    <dbReference type="NCBI Taxonomy" id="1293598"/>
    <lineage>
        <taxon>Bacteria</taxon>
        <taxon>Bacillati</taxon>
        <taxon>Bacillota</taxon>
        <taxon>Bacilli</taxon>
        <taxon>Lactobacillales</taxon>
        <taxon>Lactobacillaceae</taxon>
        <taxon>Lacticaseibacillus</taxon>
    </lineage>
</organism>
<comment type="caution">
    <text evidence="2">The sequence shown here is derived from an EMBL/GenBank/DDBJ whole genome shotgun (WGS) entry which is preliminary data.</text>
</comment>
<evidence type="ECO:0008006" key="4">
    <source>
        <dbReference type="Google" id="ProtNLM"/>
    </source>
</evidence>
<feature type="transmembrane region" description="Helical" evidence="1">
    <location>
        <begin position="120"/>
        <end position="137"/>
    </location>
</feature>
<gene>
    <name evidence="2" type="ORF">IV56_GL001701</name>
</gene>
<name>A0A0R2MRI1_9LACO</name>
<evidence type="ECO:0000313" key="2">
    <source>
        <dbReference type="EMBL" id="KRO16212.1"/>
    </source>
</evidence>
<keyword evidence="1" id="KW-0472">Membrane</keyword>
<reference evidence="2 3" key="1">
    <citation type="journal article" date="2015" name="Genome Announc.">
        <title>Expanding the biotechnology potential of lactobacilli through comparative genomics of 213 strains and associated genera.</title>
        <authorList>
            <person name="Sun Z."/>
            <person name="Harris H.M."/>
            <person name="McCann A."/>
            <person name="Guo C."/>
            <person name="Argimon S."/>
            <person name="Zhang W."/>
            <person name="Yang X."/>
            <person name="Jeffery I.B."/>
            <person name="Cooney J.C."/>
            <person name="Kagawa T.F."/>
            <person name="Liu W."/>
            <person name="Song Y."/>
            <person name="Salvetti E."/>
            <person name="Wrobel A."/>
            <person name="Rasinkangas P."/>
            <person name="Parkhill J."/>
            <person name="Rea M.C."/>
            <person name="O'Sullivan O."/>
            <person name="Ritari J."/>
            <person name="Douillard F.P."/>
            <person name="Paul Ross R."/>
            <person name="Yang R."/>
            <person name="Briner A.E."/>
            <person name="Felis G.E."/>
            <person name="de Vos W.M."/>
            <person name="Barrangou R."/>
            <person name="Klaenhammer T.R."/>
            <person name="Caufield P.W."/>
            <person name="Cui Y."/>
            <person name="Zhang H."/>
            <person name="O'Toole P.W."/>
        </authorList>
    </citation>
    <scope>NUCLEOTIDE SEQUENCE [LARGE SCALE GENOMIC DNA]</scope>
    <source>
        <strain evidence="2 3">DSM 24301</strain>
    </source>
</reference>
<feature type="transmembrane region" description="Helical" evidence="1">
    <location>
        <begin position="89"/>
        <end position="108"/>
    </location>
</feature>
<dbReference type="EMBL" id="JQCE01000045">
    <property type="protein sequence ID" value="KRO16212.1"/>
    <property type="molecule type" value="Genomic_DNA"/>
</dbReference>
<evidence type="ECO:0000256" key="1">
    <source>
        <dbReference type="SAM" id="Phobius"/>
    </source>
</evidence>
<dbReference type="STRING" id="1293598.IV56_GL001701"/>
<dbReference type="RefSeq" id="WP_056993110.1">
    <property type="nucleotide sequence ID" value="NZ_JQCE01000045.1"/>
</dbReference>
<dbReference type="PATRIC" id="fig|1293598.4.peg.1774"/>
<keyword evidence="3" id="KW-1185">Reference proteome</keyword>
<accession>A0A0R2MRI1</accession>
<sequence>MTHQETKYDQGRKELSINSMYFNRYLLIRYLTAGFFFVNLYWAVLMVNTTGLIKWLPVLLLIVNGAIAVEQVGKYWYRSHDAPVTKWGYWIQFLANIGILMGLATGQATTLFPFFATKGVSYAVIATIIGLLFSLLIERRVWLIAHDRDTYYQRIQAFVSSLN</sequence>
<dbReference type="AlphaFoldDB" id="A0A0R2MRI1"/>
<dbReference type="Proteomes" id="UP000050969">
    <property type="component" value="Unassembled WGS sequence"/>
</dbReference>
<feature type="transmembrane region" description="Helical" evidence="1">
    <location>
        <begin position="21"/>
        <end position="43"/>
    </location>
</feature>
<proteinExistence type="predicted"/>
<feature type="transmembrane region" description="Helical" evidence="1">
    <location>
        <begin position="55"/>
        <end position="77"/>
    </location>
</feature>
<keyword evidence="1" id="KW-0812">Transmembrane</keyword>
<keyword evidence="1" id="KW-1133">Transmembrane helix</keyword>